<dbReference type="OrthoDB" id="9775658at2"/>
<dbReference type="AlphaFoldDB" id="A0A3E2NB65"/>
<dbReference type="RefSeq" id="WP_117417631.1">
    <property type="nucleotide sequence ID" value="NZ_QOHO01000043.1"/>
</dbReference>
<name>A0A3E2NB65_9FIRM</name>
<gene>
    <name evidence="2" type="ORF">DS742_14185</name>
</gene>
<reference evidence="2 3" key="1">
    <citation type="submission" date="2018-07" db="EMBL/GenBank/DDBJ databases">
        <title>New species, Clostridium PI-S10-A1B.</title>
        <authorList>
            <person name="Krishna G."/>
            <person name="Summeta K."/>
            <person name="Shikha S."/>
            <person name="Prabhu P.B."/>
            <person name="Suresh K."/>
        </authorList>
    </citation>
    <scope>NUCLEOTIDE SEQUENCE [LARGE SCALE GENOMIC DNA]</scope>
    <source>
        <strain evidence="2 3">PI-S10-A1B</strain>
    </source>
</reference>
<organism evidence="2 3">
    <name type="scientific">Lacrimispora amygdalina</name>
    <dbReference type="NCBI Taxonomy" id="253257"/>
    <lineage>
        <taxon>Bacteria</taxon>
        <taxon>Bacillati</taxon>
        <taxon>Bacillota</taxon>
        <taxon>Clostridia</taxon>
        <taxon>Lachnospirales</taxon>
        <taxon>Lachnospiraceae</taxon>
        <taxon>Lacrimispora</taxon>
    </lineage>
</organism>
<accession>A0A3E2NB65</accession>
<dbReference type="EMBL" id="QOHO01000043">
    <property type="protein sequence ID" value="RFZ78258.1"/>
    <property type="molecule type" value="Genomic_DNA"/>
</dbReference>
<proteinExistence type="predicted"/>
<evidence type="ECO:0000313" key="2">
    <source>
        <dbReference type="EMBL" id="RFZ78258.1"/>
    </source>
</evidence>
<sequence length="545" mass="63130">MSNYYDYREVKVMIAHRLMALDGWKVYDYSPDQSDSMTDYYCPATWGGIAEKNGYVLCVDVYGAREPREIRKYNYTGFSYDTSIADKIKKLEAMTVERGASEQEAASAKVMIERLQKKAEENAENQSKYIVTGMIPGHQAHPNKCNWHIEKDGIIIAKGNGILKYSEIYYKEDYKKQTEKEIREEITRRNSGAGWFNDEELEKSVKYQLEEQEKVLKLKNDFDKFINKIDTTCGGLLGEGDGFIYEKVTVTEYKKENKVFETENGSIKEGQCFILKTGFNYGRSKGLVYRIHRTEYNGKEHFHAYKLNGKLTKECTGRANQANYWSYITDDTFLKWIVKGSISWCDIKEVKTAYEVEKVVKKTINSKVAKTEKKQSDTKETESQENIDINNLTFEVSEDIDTRDNSKIYIVKINESLSREEYIKVNSYIKSIGGYYSKFKHGFIFKEDPKELLNVALSTVTKETEANTKTEATEEVKPTIEYEITEDKSPFKQSEIIYLVKVKNELSKNDFAEVKQKLAKLNGFYSSLKDSFIFKYDPSEKLITN</sequence>
<evidence type="ECO:0000313" key="3">
    <source>
        <dbReference type="Proteomes" id="UP000260680"/>
    </source>
</evidence>
<keyword evidence="1" id="KW-0175">Coiled coil</keyword>
<evidence type="ECO:0000256" key="1">
    <source>
        <dbReference type="SAM" id="Coils"/>
    </source>
</evidence>
<feature type="coiled-coil region" evidence="1">
    <location>
        <begin position="98"/>
        <end position="125"/>
    </location>
</feature>
<dbReference type="Proteomes" id="UP000260680">
    <property type="component" value="Unassembled WGS sequence"/>
</dbReference>
<comment type="caution">
    <text evidence="2">The sequence shown here is derived from an EMBL/GenBank/DDBJ whole genome shotgun (WGS) entry which is preliminary data.</text>
</comment>
<protein>
    <submittedName>
        <fullName evidence="2">Uncharacterized protein</fullName>
    </submittedName>
</protein>